<accession>A0ACB8B8W7</accession>
<organism evidence="1 2">
    <name type="scientific">Leucogyrophana mollusca</name>
    <dbReference type="NCBI Taxonomy" id="85980"/>
    <lineage>
        <taxon>Eukaryota</taxon>
        <taxon>Fungi</taxon>
        <taxon>Dikarya</taxon>
        <taxon>Basidiomycota</taxon>
        <taxon>Agaricomycotina</taxon>
        <taxon>Agaricomycetes</taxon>
        <taxon>Agaricomycetidae</taxon>
        <taxon>Boletales</taxon>
        <taxon>Boletales incertae sedis</taxon>
        <taxon>Leucogyrophana</taxon>
    </lineage>
</organism>
<gene>
    <name evidence="1" type="ORF">BV22DRAFT_671631</name>
</gene>
<dbReference type="EMBL" id="MU266492">
    <property type="protein sequence ID" value="KAH7922245.1"/>
    <property type="molecule type" value="Genomic_DNA"/>
</dbReference>
<reference evidence="1" key="1">
    <citation type="journal article" date="2021" name="New Phytol.">
        <title>Evolutionary innovations through gain and loss of genes in the ectomycorrhizal Boletales.</title>
        <authorList>
            <person name="Wu G."/>
            <person name="Miyauchi S."/>
            <person name="Morin E."/>
            <person name="Kuo A."/>
            <person name="Drula E."/>
            <person name="Varga T."/>
            <person name="Kohler A."/>
            <person name="Feng B."/>
            <person name="Cao Y."/>
            <person name="Lipzen A."/>
            <person name="Daum C."/>
            <person name="Hundley H."/>
            <person name="Pangilinan J."/>
            <person name="Johnson J."/>
            <person name="Barry K."/>
            <person name="LaButti K."/>
            <person name="Ng V."/>
            <person name="Ahrendt S."/>
            <person name="Min B."/>
            <person name="Choi I.G."/>
            <person name="Park H."/>
            <person name="Plett J.M."/>
            <person name="Magnuson J."/>
            <person name="Spatafora J.W."/>
            <person name="Nagy L.G."/>
            <person name="Henrissat B."/>
            <person name="Grigoriev I.V."/>
            <person name="Yang Z.L."/>
            <person name="Xu J."/>
            <person name="Martin F.M."/>
        </authorList>
    </citation>
    <scope>NUCLEOTIDE SEQUENCE</scope>
    <source>
        <strain evidence="1">KUC20120723A-06</strain>
    </source>
</reference>
<proteinExistence type="predicted"/>
<dbReference type="Proteomes" id="UP000790709">
    <property type="component" value="Unassembled WGS sequence"/>
</dbReference>
<evidence type="ECO:0000313" key="1">
    <source>
        <dbReference type="EMBL" id="KAH7922245.1"/>
    </source>
</evidence>
<comment type="caution">
    <text evidence="1">The sequence shown here is derived from an EMBL/GenBank/DDBJ whole genome shotgun (WGS) entry which is preliminary data.</text>
</comment>
<sequence>MRRSVNFDPSLPPLPEGALRLTAQIISLSVFAFVTFAALLGPRGPWFRRHLYHGSSPYFDMLVCYLRQVAGHMVDIFRTDHTLSSRTARSFRATKLIWNRGPQTYTSRR</sequence>
<evidence type="ECO:0000313" key="2">
    <source>
        <dbReference type="Proteomes" id="UP000790709"/>
    </source>
</evidence>
<name>A0ACB8B8W7_9AGAM</name>
<protein>
    <submittedName>
        <fullName evidence="1">Uncharacterized protein</fullName>
    </submittedName>
</protein>
<keyword evidence="2" id="KW-1185">Reference proteome</keyword>